<name>A0A453E2T9_AEGTS</name>
<sequence>FHLKLQICRQILMDVISPECFACMPLNKICRKHKRCSAPSTVHVMRFSSYLQKRVENV</sequence>
<reference evidence="1" key="5">
    <citation type="journal article" date="2021" name="G3 (Bethesda)">
        <title>Aegilops tauschii genome assembly Aet v5.0 features greater sequence contiguity and improved annotation.</title>
        <authorList>
            <person name="Wang L."/>
            <person name="Zhu T."/>
            <person name="Rodriguez J.C."/>
            <person name="Deal K.R."/>
            <person name="Dubcovsky J."/>
            <person name="McGuire P.E."/>
            <person name="Lux T."/>
            <person name="Spannagl M."/>
            <person name="Mayer K.F.X."/>
            <person name="Baldrich P."/>
            <person name="Meyers B.C."/>
            <person name="Huo N."/>
            <person name="Gu Y.Q."/>
            <person name="Zhou H."/>
            <person name="Devos K.M."/>
            <person name="Bennetzen J.L."/>
            <person name="Unver T."/>
            <person name="Budak H."/>
            <person name="Gulick P.J."/>
            <person name="Galiba G."/>
            <person name="Kalapos B."/>
            <person name="Nelson D.R."/>
            <person name="Li P."/>
            <person name="You F.M."/>
            <person name="Luo M.C."/>
            <person name="Dvorak J."/>
        </authorList>
    </citation>
    <scope>NUCLEOTIDE SEQUENCE [LARGE SCALE GENOMIC DNA]</scope>
    <source>
        <strain evidence="1">cv. AL8/78</strain>
    </source>
</reference>
<dbReference type="AlphaFoldDB" id="A0A453E2T9"/>
<reference evidence="1" key="4">
    <citation type="submission" date="2019-03" db="UniProtKB">
        <authorList>
            <consortium name="EnsemblPlants"/>
        </authorList>
    </citation>
    <scope>IDENTIFICATION</scope>
</reference>
<reference evidence="1" key="3">
    <citation type="journal article" date="2017" name="Nature">
        <title>Genome sequence of the progenitor of the wheat D genome Aegilops tauschii.</title>
        <authorList>
            <person name="Luo M.C."/>
            <person name="Gu Y.Q."/>
            <person name="Puiu D."/>
            <person name="Wang H."/>
            <person name="Twardziok S.O."/>
            <person name="Deal K.R."/>
            <person name="Huo N."/>
            <person name="Zhu T."/>
            <person name="Wang L."/>
            <person name="Wang Y."/>
            <person name="McGuire P.E."/>
            <person name="Liu S."/>
            <person name="Long H."/>
            <person name="Ramasamy R.K."/>
            <person name="Rodriguez J.C."/>
            <person name="Van S.L."/>
            <person name="Yuan L."/>
            <person name="Wang Z."/>
            <person name="Xia Z."/>
            <person name="Xiao L."/>
            <person name="Anderson O.D."/>
            <person name="Ouyang S."/>
            <person name="Liang Y."/>
            <person name="Zimin A.V."/>
            <person name="Pertea G."/>
            <person name="Qi P."/>
            <person name="Bennetzen J.L."/>
            <person name="Dai X."/>
            <person name="Dawson M.W."/>
            <person name="Muller H.G."/>
            <person name="Kugler K."/>
            <person name="Rivarola-Duarte L."/>
            <person name="Spannagl M."/>
            <person name="Mayer K.F.X."/>
            <person name="Lu F.H."/>
            <person name="Bevan M.W."/>
            <person name="Leroy P."/>
            <person name="Li P."/>
            <person name="You F.M."/>
            <person name="Sun Q."/>
            <person name="Liu Z."/>
            <person name="Lyons E."/>
            <person name="Wicker T."/>
            <person name="Salzberg S.L."/>
            <person name="Devos K.M."/>
            <person name="Dvorak J."/>
        </authorList>
    </citation>
    <scope>NUCLEOTIDE SEQUENCE [LARGE SCALE GENOMIC DNA]</scope>
    <source>
        <strain evidence="1">cv. AL8/78</strain>
    </source>
</reference>
<proteinExistence type="predicted"/>
<dbReference type="EnsemblPlants" id="AET3Gv20201400.5">
    <property type="protein sequence ID" value="AET3Gv20201400.5"/>
    <property type="gene ID" value="AET3Gv20201400"/>
</dbReference>
<organism evidence="1 2">
    <name type="scientific">Aegilops tauschii subsp. strangulata</name>
    <name type="common">Goatgrass</name>
    <dbReference type="NCBI Taxonomy" id="200361"/>
    <lineage>
        <taxon>Eukaryota</taxon>
        <taxon>Viridiplantae</taxon>
        <taxon>Streptophyta</taxon>
        <taxon>Embryophyta</taxon>
        <taxon>Tracheophyta</taxon>
        <taxon>Spermatophyta</taxon>
        <taxon>Magnoliopsida</taxon>
        <taxon>Liliopsida</taxon>
        <taxon>Poales</taxon>
        <taxon>Poaceae</taxon>
        <taxon>BOP clade</taxon>
        <taxon>Pooideae</taxon>
        <taxon>Triticodae</taxon>
        <taxon>Triticeae</taxon>
        <taxon>Triticinae</taxon>
        <taxon>Aegilops</taxon>
    </lineage>
</organism>
<dbReference type="Gramene" id="AET3Gv20201400.5">
    <property type="protein sequence ID" value="AET3Gv20201400.5"/>
    <property type="gene ID" value="AET3Gv20201400"/>
</dbReference>
<keyword evidence="2" id="KW-1185">Reference proteome</keyword>
<evidence type="ECO:0000313" key="1">
    <source>
        <dbReference type="EnsemblPlants" id="AET3Gv20201400.5"/>
    </source>
</evidence>
<evidence type="ECO:0000313" key="2">
    <source>
        <dbReference type="Proteomes" id="UP000015105"/>
    </source>
</evidence>
<accession>A0A453E2T9</accession>
<reference evidence="2" key="2">
    <citation type="journal article" date="2017" name="Nat. Plants">
        <title>The Aegilops tauschii genome reveals multiple impacts of transposons.</title>
        <authorList>
            <person name="Zhao G."/>
            <person name="Zou C."/>
            <person name="Li K."/>
            <person name="Wang K."/>
            <person name="Li T."/>
            <person name="Gao L."/>
            <person name="Zhang X."/>
            <person name="Wang H."/>
            <person name="Yang Z."/>
            <person name="Liu X."/>
            <person name="Jiang W."/>
            <person name="Mao L."/>
            <person name="Kong X."/>
            <person name="Jiao Y."/>
            <person name="Jia J."/>
        </authorList>
    </citation>
    <scope>NUCLEOTIDE SEQUENCE [LARGE SCALE GENOMIC DNA]</scope>
    <source>
        <strain evidence="2">cv. AL8/78</strain>
    </source>
</reference>
<protein>
    <submittedName>
        <fullName evidence="1">Uncharacterized protein</fullName>
    </submittedName>
</protein>
<reference evidence="2" key="1">
    <citation type="journal article" date="2014" name="Science">
        <title>Ancient hybridizations among the ancestral genomes of bread wheat.</title>
        <authorList>
            <consortium name="International Wheat Genome Sequencing Consortium,"/>
            <person name="Marcussen T."/>
            <person name="Sandve S.R."/>
            <person name="Heier L."/>
            <person name="Spannagl M."/>
            <person name="Pfeifer M."/>
            <person name="Jakobsen K.S."/>
            <person name="Wulff B.B."/>
            <person name="Steuernagel B."/>
            <person name="Mayer K.F."/>
            <person name="Olsen O.A."/>
        </authorList>
    </citation>
    <scope>NUCLEOTIDE SEQUENCE [LARGE SCALE GENOMIC DNA]</scope>
    <source>
        <strain evidence="2">cv. AL8/78</strain>
    </source>
</reference>
<dbReference type="Proteomes" id="UP000015105">
    <property type="component" value="Chromosome 3D"/>
</dbReference>